<comment type="caution">
    <text evidence="8">The sequence shown here is derived from an EMBL/GenBank/DDBJ whole genome shotgun (WGS) entry which is preliminary data.</text>
</comment>
<evidence type="ECO:0000256" key="5">
    <source>
        <dbReference type="PIRSR" id="PIRSR607583-1"/>
    </source>
</evidence>
<comment type="subcellular location">
    <subcellularLocation>
        <location evidence="1">Golgi apparatus membrane</location>
    </subcellularLocation>
</comment>
<name>A0A427YQI6_9TREE</name>
<dbReference type="InterPro" id="IPR007583">
    <property type="entry name" value="GRASP55_65"/>
</dbReference>
<gene>
    <name evidence="8" type="ORF">EHS25_007708</name>
</gene>
<evidence type="ECO:0000313" key="8">
    <source>
        <dbReference type="EMBL" id="RSH93352.1"/>
    </source>
</evidence>
<evidence type="ECO:0000256" key="1">
    <source>
        <dbReference type="ARBA" id="ARBA00004394"/>
    </source>
</evidence>
<dbReference type="OrthoDB" id="3318at2759"/>
<dbReference type="STRING" id="1890683.A0A427YQI6"/>
<evidence type="ECO:0000256" key="3">
    <source>
        <dbReference type="ARBA" id="ARBA00023034"/>
    </source>
</evidence>
<proteinExistence type="predicted"/>
<keyword evidence="3" id="KW-0333">Golgi apparatus</keyword>
<evidence type="ECO:0000259" key="7">
    <source>
        <dbReference type="PROSITE" id="PS51865"/>
    </source>
</evidence>
<keyword evidence="5" id="KW-0479">Metal-binding</keyword>
<reference evidence="8 9" key="1">
    <citation type="submission" date="2018-11" db="EMBL/GenBank/DDBJ databases">
        <title>Genome sequence of Saitozyma podzolica DSM 27192.</title>
        <authorList>
            <person name="Aliyu H."/>
            <person name="Gorte O."/>
            <person name="Ochsenreither K."/>
        </authorList>
    </citation>
    <scope>NUCLEOTIDE SEQUENCE [LARGE SCALE GENOMIC DNA]</scope>
    <source>
        <strain evidence="8 9">DSM 27192</strain>
    </source>
</reference>
<dbReference type="AlphaFoldDB" id="A0A427YQI6"/>
<evidence type="ECO:0000256" key="2">
    <source>
        <dbReference type="ARBA" id="ARBA00022737"/>
    </source>
</evidence>
<protein>
    <recommendedName>
        <fullName evidence="7">PDZ GRASP-type domain-containing protein</fullName>
    </recommendedName>
</protein>
<dbReference type="PROSITE" id="PS51865">
    <property type="entry name" value="PDZ_GRASP"/>
    <property type="match status" value="2"/>
</dbReference>
<dbReference type="Pfam" id="PF04495">
    <property type="entry name" value="GRASP55_65"/>
    <property type="match status" value="1"/>
</dbReference>
<dbReference type="GO" id="GO:0046872">
    <property type="term" value="F:metal ion binding"/>
    <property type="evidence" value="ECO:0007669"/>
    <property type="project" value="UniProtKB-KW"/>
</dbReference>
<feature type="region of interest" description="Disordered" evidence="6">
    <location>
        <begin position="112"/>
        <end position="136"/>
    </location>
</feature>
<accession>A0A427YQI6</accession>
<keyword evidence="4" id="KW-0472">Membrane</keyword>
<keyword evidence="9" id="KW-1185">Reference proteome</keyword>
<feature type="domain" description="PDZ GRASP-type" evidence="7">
    <location>
        <begin position="153"/>
        <end position="242"/>
    </location>
</feature>
<organism evidence="8 9">
    <name type="scientific">Saitozyma podzolica</name>
    <dbReference type="NCBI Taxonomy" id="1890683"/>
    <lineage>
        <taxon>Eukaryota</taxon>
        <taxon>Fungi</taxon>
        <taxon>Dikarya</taxon>
        <taxon>Basidiomycota</taxon>
        <taxon>Agaricomycotina</taxon>
        <taxon>Tremellomycetes</taxon>
        <taxon>Tremellales</taxon>
        <taxon>Trimorphomycetaceae</taxon>
        <taxon>Saitozyma</taxon>
    </lineage>
</organism>
<evidence type="ECO:0000313" key="9">
    <source>
        <dbReference type="Proteomes" id="UP000279259"/>
    </source>
</evidence>
<keyword evidence="2" id="KW-0677">Repeat</keyword>
<dbReference type="Proteomes" id="UP000279259">
    <property type="component" value="Unassembled WGS sequence"/>
</dbReference>
<dbReference type="GO" id="GO:0000139">
    <property type="term" value="C:Golgi membrane"/>
    <property type="evidence" value="ECO:0007669"/>
    <property type="project" value="UniProtKB-SubCell"/>
</dbReference>
<evidence type="ECO:0000256" key="6">
    <source>
        <dbReference type="SAM" id="MobiDB-lite"/>
    </source>
</evidence>
<dbReference type="PANTHER" id="PTHR12893:SF0">
    <property type="entry name" value="GRASP65"/>
    <property type="match status" value="1"/>
</dbReference>
<dbReference type="GO" id="GO:0007030">
    <property type="term" value="P:Golgi organization"/>
    <property type="evidence" value="ECO:0007669"/>
    <property type="project" value="TreeGrafter"/>
</dbReference>
<feature type="region of interest" description="Disordered" evidence="6">
    <location>
        <begin position="253"/>
        <end position="273"/>
    </location>
</feature>
<sequence>MGQSSSLPSSLPDLALHVLRVADHSPASGHLEPFFDYLVGVEVPTSTPGSASAAPASLQADGGGSVEGFAELSPAELGRILEVNEGRKVGLKVYNAKSQRLRDIALTPSRAWSEAAQQQEQHGVPQSSPSPPSKPSLLGISLRACNPAHALESVYHVLDVLEGSPAEMAGLVPWGDFVLAWSGGPLHSENEFYNLIEAHVDKPLRLFVYNSDLDNLREVVLYPTRQWGGEGLIGCGIGYGLLHRIPRPATPSGADGYFGPDVHRSAPGAETTA</sequence>
<dbReference type="InterPro" id="IPR036034">
    <property type="entry name" value="PDZ_sf"/>
</dbReference>
<dbReference type="Gene3D" id="2.30.42.10">
    <property type="match status" value="2"/>
</dbReference>
<keyword evidence="5" id="KW-0862">Zinc</keyword>
<feature type="binding site" evidence="5">
    <location>
        <position position="145"/>
    </location>
    <ligand>
        <name>Zn(2+)</name>
        <dbReference type="ChEBI" id="CHEBI:29105"/>
    </ligand>
</feature>
<dbReference type="EMBL" id="RSCD01000004">
    <property type="protein sequence ID" value="RSH93352.1"/>
    <property type="molecule type" value="Genomic_DNA"/>
</dbReference>
<dbReference type="SUPFAM" id="SSF50156">
    <property type="entry name" value="PDZ domain-like"/>
    <property type="match status" value="1"/>
</dbReference>
<dbReference type="InterPro" id="IPR024958">
    <property type="entry name" value="GRASP_PDZ"/>
</dbReference>
<dbReference type="FunFam" id="2.30.42.10:FF:000026">
    <property type="entry name" value="Golgi reassembly stacking protein 2"/>
    <property type="match status" value="1"/>
</dbReference>
<feature type="domain" description="PDZ GRASP-type" evidence="7">
    <location>
        <begin position="14"/>
        <end position="129"/>
    </location>
</feature>
<dbReference type="PANTHER" id="PTHR12893">
    <property type="entry name" value="GOLGI REASSEMBLY STACKING PROTEIN GRASP"/>
    <property type="match status" value="1"/>
</dbReference>
<feature type="binding site" evidence="5">
    <location>
        <position position="17"/>
    </location>
    <ligand>
        <name>Zn(2+)</name>
        <dbReference type="ChEBI" id="CHEBI:29105"/>
    </ligand>
</feature>
<evidence type="ECO:0000256" key="4">
    <source>
        <dbReference type="ARBA" id="ARBA00023136"/>
    </source>
</evidence>